<dbReference type="SMART" id="SM00344">
    <property type="entry name" value="HTH_ASNC"/>
    <property type="match status" value="1"/>
</dbReference>
<dbReference type="Gene3D" id="1.10.10.10">
    <property type="entry name" value="Winged helix-like DNA-binding domain superfamily/Winged helix DNA-binding domain"/>
    <property type="match status" value="2"/>
</dbReference>
<feature type="domain" description="HTH asnC-type" evidence="4">
    <location>
        <begin position="175"/>
        <end position="235"/>
    </location>
</feature>
<dbReference type="PANTHER" id="PTHR30154:SF34">
    <property type="entry name" value="TRANSCRIPTIONAL REGULATOR AZLB"/>
    <property type="match status" value="1"/>
</dbReference>
<keyword evidence="2 5" id="KW-0238">DNA-binding</keyword>
<dbReference type="InterPro" id="IPR036390">
    <property type="entry name" value="WH_DNA-bd_sf"/>
</dbReference>
<evidence type="ECO:0000256" key="2">
    <source>
        <dbReference type="ARBA" id="ARBA00023125"/>
    </source>
</evidence>
<dbReference type="GO" id="GO:0043200">
    <property type="term" value="P:response to amino acid"/>
    <property type="evidence" value="ECO:0007669"/>
    <property type="project" value="TreeGrafter"/>
</dbReference>
<dbReference type="PANTHER" id="PTHR30154">
    <property type="entry name" value="LEUCINE-RESPONSIVE REGULATORY PROTEIN"/>
    <property type="match status" value="1"/>
</dbReference>
<organism evidence="5 6">
    <name type="scientific">Actinocrispum wychmicini</name>
    <dbReference type="NCBI Taxonomy" id="1213861"/>
    <lineage>
        <taxon>Bacteria</taxon>
        <taxon>Bacillati</taxon>
        <taxon>Actinomycetota</taxon>
        <taxon>Actinomycetes</taxon>
        <taxon>Pseudonocardiales</taxon>
        <taxon>Pseudonocardiaceae</taxon>
        <taxon>Actinocrispum</taxon>
    </lineage>
</organism>
<dbReference type="Gene3D" id="3.30.70.920">
    <property type="match status" value="1"/>
</dbReference>
<keyword evidence="3" id="KW-0804">Transcription</keyword>
<dbReference type="Pfam" id="PF01037">
    <property type="entry name" value="AsnC_trans_reg"/>
    <property type="match status" value="1"/>
</dbReference>
<evidence type="ECO:0000313" key="6">
    <source>
        <dbReference type="Proteomes" id="UP000295680"/>
    </source>
</evidence>
<evidence type="ECO:0000259" key="4">
    <source>
        <dbReference type="PROSITE" id="PS50956"/>
    </source>
</evidence>
<keyword evidence="6" id="KW-1185">Reference proteome</keyword>
<evidence type="ECO:0000256" key="1">
    <source>
        <dbReference type="ARBA" id="ARBA00023015"/>
    </source>
</evidence>
<keyword evidence="1" id="KW-0805">Transcription regulation</keyword>
<evidence type="ECO:0000256" key="3">
    <source>
        <dbReference type="ARBA" id="ARBA00023163"/>
    </source>
</evidence>
<dbReference type="PRINTS" id="PR00033">
    <property type="entry name" value="HTHASNC"/>
</dbReference>
<sequence length="322" mass="35606">MVELDAIDRGLIYALNIDGRASFSKIADVLGVSDQTVARRYRQLRATNTARVVGLALPWRVGETRWYLRVRCAPDVSVSVASALAMRSDTYWVRMLSGGTEIDCVVQCRAHQEPGNLLLQKLPKTQRVLDVSAHSLLHAYVGGPVEQSEVLSGLTKEQVSALRPKVRYTDEIVPLDDADYRMLAALERDGRVGFADLAKVTGWSESTAKRRVDFLRETGALYFDVDMDMVALGYPVEARLWMAVPPAQLAEVGRALAKHPEVVFAAATTGSRNLMASVVFRTVPAFYRYLTEKLGTLRAVENLETAPVIRTLKRGATLLINT</sequence>
<accession>A0A4R2K688</accession>
<dbReference type="GO" id="GO:0005829">
    <property type="term" value="C:cytosol"/>
    <property type="evidence" value="ECO:0007669"/>
    <property type="project" value="TreeGrafter"/>
</dbReference>
<dbReference type="InterPro" id="IPR000485">
    <property type="entry name" value="AsnC-type_HTH_dom"/>
</dbReference>
<dbReference type="InterPro" id="IPR019887">
    <property type="entry name" value="Tscrpt_reg_AsnC/Lrp_C"/>
</dbReference>
<dbReference type="PROSITE" id="PS50956">
    <property type="entry name" value="HTH_ASNC_2"/>
    <property type="match status" value="1"/>
</dbReference>
<proteinExistence type="predicted"/>
<dbReference type="GO" id="GO:0043565">
    <property type="term" value="F:sequence-specific DNA binding"/>
    <property type="evidence" value="ECO:0007669"/>
    <property type="project" value="InterPro"/>
</dbReference>
<dbReference type="Proteomes" id="UP000295680">
    <property type="component" value="Unassembled WGS sequence"/>
</dbReference>
<reference evidence="5 6" key="1">
    <citation type="submission" date="2019-03" db="EMBL/GenBank/DDBJ databases">
        <title>Genomic Encyclopedia of Type Strains, Phase IV (KMG-IV): sequencing the most valuable type-strain genomes for metagenomic binning, comparative biology and taxonomic classification.</title>
        <authorList>
            <person name="Goeker M."/>
        </authorList>
    </citation>
    <scope>NUCLEOTIDE SEQUENCE [LARGE SCALE GENOMIC DNA]</scope>
    <source>
        <strain evidence="5 6">DSM 45934</strain>
    </source>
</reference>
<name>A0A4R2K688_9PSEU</name>
<dbReference type="SUPFAM" id="SSF46785">
    <property type="entry name" value="Winged helix' DNA-binding domain"/>
    <property type="match status" value="2"/>
</dbReference>
<gene>
    <name evidence="5" type="ORF">EV192_1011201</name>
</gene>
<evidence type="ECO:0000313" key="5">
    <source>
        <dbReference type="EMBL" id="TCO65409.1"/>
    </source>
</evidence>
<dbReference type="OrthoDB" id="3453230at2"/>
<dbReference type="InterPro" id="IPR011008">
    <property type="entry name" value="Dimeric_a/b-barrel"/>
</dbReference>
<dbReference type="InterPro" id="IPR036388">
    <property type="entry name" value="WH-like_DNA-bd_sf"/>
</dbReference>
<dbReference type="InterPro" id="IPR019888">
    <property type="entry name" value="Tscrpt_reg_AsnC-like"/>
</dbReference>
<dbReference type="EMBL" id="SLWS01000001">
    <property type="protein sequence ID" value="TCO65409.1"/>
    <property type="molecule type" value="Genomic_DNA"/>
</dbReference>
<dbReference type="AlphaFoldDB" id="A0A4R2K688"/>
<comment type="caution">
    <text evidence="5">The sequence shown here is derived from an EMBL/GenBank/DDBJ whole genome shotgun (WGS) entry which is preliminary data.</text>
</comment>
<protein>
    <submittedName>
        <fullName evidence="5">DNA-binding Lrp family transcriptional regulator</fullName>
    </submittedName>
</protein>
<dbReference type="Pfam" id="PF13404">
    <property type="entry name" value="HTH_AsnC-type"/>
    <property type="match status" value="2"/>
</dbReference>
<dbReference type="SUPFAM" id="SSF54909">
    <property type="entry name" value="Dimeric alpha+beta barrel"/>
    <property type="match status" value="1"/>
</dbReference>